<feature type="region of interest" description="Disordered" evidence="1">
    <location>
        <begin position="110"/>
        <end position="129"/>
    </location>
</feature>
<protein>
    <submittedName>
        <fullName evidence="2">Uncharacterized protein</fullName>
    </submittedName>
</protein>
<dbReference type="AlphaFoldDB" id="A0A4Z2EFM3"/>
<evidence type="ECO:0000313" key="2">
    <source>
        <dbReference type="EMBL" id="TNN27737.1"/>
    </source>
</evidence>
<evidence type="ECO:0000313" key="3">
    <source>
        <dbReference type="Proteomes" id="UP000314294"/>
    </source>
</evidence>
<name>A0A4Z2EFM3_9TELE</name>
<evidence type="ECO:0000256" key="1">
    <source>
        <dbReference type="SAM" id="MobiDB-lite"/>
    </source>
</evidence>
<comment type="caution">
    <text evidence="2">The sequence shown here is derived from an EMBL/GenBank/DDBJ whole genome shotgun (WGS) entry which is preliminary data.</text>
</comment>
<dbReference type="EMBL" id="SRLO01007811">
    <property type="protein sequence ID" value="TNN27737.1"/>
    <property type="molecule type" value="Genomic_DNA"/>
</dbReference>
<gene>
    <name evidence="2" type="ORF">EYF80_062116</name>
</gene>
<organism evidence="2 3">
    <name type="scientific">Liparis tanakae</name>
    <name type="common">Tanaka's snailfish</name>
    <dbReference type="NCBI Taxonomy" id="230148"/>
    <lineage>
        <taxon>Eukaryota</taxon>
        <taxon>Metazoa</taxon>
        <taxon>Chordata</taxon>
        <taxon>Craniata</taxon>
        <taxon>Vertebrata</taxon>
        <taxon>Euteleostomi</taxon>
        <taxon>Actinopterygii</taxon>
        <taxon>Neopterygii</taxon>
        <taxon>Teleostei</taxon>
        <taxon>Neoteleostei</taxon>
        <taxon>Acanthomorphata</taxon>
        <taxon>Eupercaria</taxon>
        <taxon>Perciformes</taxon>
        <taxon>Cottioidei</taxon>
        <taxon>Cottales</taxon>
        <taxon>Liparidae</taxon>
        <taxon>Liparis</taxon>
    </lineage>
</organism>
<proteinExistence type="predicted"/>
<accession>A0A4Z2EFM3</accession>
<feature type="compositionally biased region" description="Polar residues" evidence="1">
    <location>
        <begin position="119"/>
        <end position="129"/>
    </location>
</feature>
<keyword evidence="3" id="KW-1185">Reference proteome</keyword>
<dbReference type="Proteomes" id="UP000314294">
    <property type="component" value="Unassembled WGS sequence"/>
</dbReference>
<sequence>MVWLLPTTARCEDGSRRPRGGLFLASGHGGLPVKRVSWRPWASERESAARRRPLELAFAPTGAAARSRLEDEARFQNWFRPFKRAAMTLVWPAACGRFAGEVKRGAAHLFQSAAPRGGQETQAPESHSE</sequence>
<reference evidence="2 3" key="1">
    <citation type="submission" date="2019-03" db="EMBL/GenBank/DDBJ databases">
        <title>First draft genome of Liparis tanakae, snailfish: a comprehensive survey of snailfish specific genes.</title>
        <authorList>
            <person name="Kim W."/>
            <person name="Song I."/>
            <person name="Jeong J.-H."/>
            <person name="Kim D."/>
            <person name="Kim S."/>
            <person name="Ryu S."/>
            <person name="Song J.Y."/>
            <person name="Lee S.K."/>
        </authorList>
    </citation>
    <scope>NUCLEOTIDE SEQUENCE [LARGE SCALE GENOMIC DNA]</scope>
    <source>
        <tissue evidence="2">Muscle</tissue>
    </source>
</reference>